<evidence type="ECO:0000259" key="2">
    <source>
        <dbReference type="PROSITE" id="PS50995"/>
    </source>
</evidence>
<dbReference type="InterPro" id="IPR036388">
    <property type="entry name" value="WH-like_DNA-bd_sf"/>
</dbReference>
<dbReference type="SUPFAM" id="SSF46785">
    <property type="entry name" value="Winged helix' DNA-binding domain"/>
    <property type="match status" value="1"/>
</dbReference>
<dbReference type="InterPro" id="IPR000182">
    <property type="entry name" value="GNAT_dom"/>
</dbReference>
<organism evidence="4 5">
    <name type="scientific">Asprobacillus argus</name>
    <dbReference type="NCBI Taxonomy" id="3076534"/>
    <lineage>
        <taxon>Bacteria</taxon>
        <taxon>Pseudomonadati</taxon>
        <taxon>Bacteroidota</taxon>
        <taxon>Flavobacteriia</taxon>
        <taxon>Flavobacteriales</taxon>
        <taxon>Flavobacteriaceae</taxon>
        <taxon>Asprobacillus</taxon>
    </lineage>
</organism>
<keyword evidence="1" id="KW-0808">Transferase</keyword>
<dbReference type="RefSeq" id="WP_349241201.1">
    <property type="nucleotide sequence ID" value="NZ_JAVTTO010000002.1"/>
</dbReference>
<dbReference type="Pfam" id="PF01047">
    <property type="entry name" value="MarR"/>
    <property type="match status" value="1"/>
</dbReference>
<dbReference type="EMBL" id="JAVTTO010000002">
    <property type="protein sequence ID" value="MDT7831947.1"/>
    <property type="molecule type" value="Genomic_DNA"/>
</dbReference>
<dbReference type="InterPro" id="IPR000835">
    <property type="entry name" value="HTH_MarR-typ"/>
</dbReference>
<name>A0ABU3LEE7_9FLAO</name>
<sequence>MDKLLEFRELAFGSRMKRLSETLMRDVKQVYKSLYLDFDPTLFPVFKTISDEKSISTGEISEYLQITQPAVTQFINSLMKRELVIITPDINDKRKKNISLSEKGSALVLKLDPIWKIMEEELTAFIKRPDTSLMNHIRLTEQNQRDKPLYQRIMQRIRNSIEIIDYDSEYAKDFLELNLEWLETYFYVEPHDTEVLENPQSYILDNKGYIFFARFNNEIVGTVALINEDECYELSKMAVSPKYRGMKIGQQLMDKCIEFSKQQGWEKIMLYSNRSLTPAINLYRKVGFYEVPVENEALYERADIKMILEL</sequence>
<feature type="domain" description="HTH marR-type" evidence="2">
    <location>
        <begin position="9"/>
        <end position="159"/>
    </location>
</feature>
<dbReference type="SUPFAM" id="SSF55729">
    <property type="entry name" value="Acyl-CoA N-acyltransferases (Nat)"/>
    <property type="match status" value="1"/>
</dbReference>
<evidence type="ECO:0000313" key="5">
    <source>
        <dbReference type="Proteomes" id="UP001257277"/>
    </source>
</evidence>
<dbReference type="CDD" id="cd04301">
    <property type="entry name" value="NAT_SF"/>
    <property type="match status" value="1"/>
</dbReference>
<dbReference type="PANTHER" id="PTHR13947:SF37">
    <property type="entry name" value="LD18367P"/>
    <property type="match status" value="1"/>
</dbReference>
<dbReference type="InterPro" id="IPR036390">
    <property type="entry name" value="WH_DNA-bd_sf"/>
</dbReference>
<accession>A0ABU3LEE7</accession>
<evidence type="ECO:0000313" key="4">
    <source>
        <dbReference type="EMBL" id="MDT7831947.1"/>
    </source>
</evidence>
<evidence type="ECO:0000256" key="1">
    <source>
        <dbReference type="ARBA" id="ARBA00022679"/>
    </source>
</evidence>
<dbReference type="Gene3D" id="1.10.10.10">
    <property type="entry name" value="Winged helix-like DNA-binding domain superfamily/Winged helix DNA-binding domain"/>
    <property type="match status" value="1"/>
</dbReference>
<gene>
    <name evidence="4" type="ORF">RQM59_06115</name>
</gene>
<dbReference type="InterPro" id="IPR050769">
    <property type="entry name" value="NAT_camello-type"/>
</dbReference>
<dbReference type="Proteomes" id="UP001257277">
    <property type="component" value="Unassembled WGS sequence"/>
</dbReference>
<dbReference type="PROSITE" id="PS50995">
    <property type="entry name" value="HTH_MARR_2"/>
    <property type="match status" value="1"/>
</dbReference>
<dbReference type="SMART" id="SM00347">
    <property type="entry name" value="HTH_MARR"/>
    <property type="match status" value="1"/>
</dbReference>
<dbReference type="Gene3D" id="3.40.630.30">
    <property type="match status" value="1"/>
</dbReference>
<feature type="domain" description="N-acetyltransferase" evidence="3">
    <location>
        <begin position="161"/>
        <end position="310"/>
    </location>
</feature>
<keyword evidence="5" id="KW-1185">Reference proteome</keyword>
<protein>
    <submittedName>
        <fullName evidence="4">Bifunctional helix-turn-helix transcriptional regulator/GNAT family N-acetyltransferase</fullName>
    </submittedName>
</protein>
<comment type="caution">
    <text evidence="4">The sequence shown here is derived from an EMBL/GenBank/DDBJ whole genome shotgun (WGS) entry which is preliminary data.</text>
</comment>
<dbReference type="PROSITE" id="PS51186">
    <property type="entry name" value="GNAT"/>
    <property type="match status" value="1"/>
</dbReference>
<proteinExistence type="predicted"/>
<dbReference type="Pfam" id="PF00583">
    <property type="entry name" value="Acetyltransf_1"/>
    <property type="match status" value="1"/>
</dbReference>
<reference evidence="4 5" key="1">
    <citation type="submission" date="2023-09" db="EMBL/GenBank/DDBJ databases">
        <title>Novel taxa isolated from Blanes Bay.</title>
        <authorList>
            <person name="Rey-Velasco X."/>
            <person name="Lucena T."/>
        </authorList>
    </citation>
    <scope>NUCLEOTIDE SEQUENCE [LARGE SCALE GENOMIC DNA]</scope>
    <source>
        <strain evidence="4 5">S356</strain>
    </source>
</reference>
<dbReference type="PANTHER" id="PTHR13947">
    <property type="entry name" value="GNAT FAMILY N-ACETYLTRANSFERASE"/>
    <property type="match status" value="1"/>
</dbReference>
<evidence type="ECO:0000259" key="3">
    <source>
        <dbReference type="PROSITE" id="PS51186"/>
    </source>
</evidence>
<dbReference type="InterPro" id="IPR016181">
    <property type="entry name" value="Acyl_CoA_acyltransferase"/>
</dbReference>
<dbReference type="PRINTS" id="PR00598">
    <property type="entry name" value="HTHMARR"/>
</dbReference>